<dbReference type="GO" id="GO:0000445">
    <property type="term" value="C:THO complex part of transcription export complex"/>
    <property type="evidence" value="ECO:0007669"/>
    <property type="project" value="TreeGrafter"/>
</dbReference>
<feature type="region of interest" description="Disordered" evidence="1">
    <location>
        <begin position="524"/>
        <end position="559"/>
    </location>
</feature>
<dbReference type="GO" id="GO:0006406">
    <property type="term" value="P:mRNA export from nucleus"/>
    <property type="evidence" value="ECO:0007669"/>
    <property type="project" value="TreeGrafter"/>
</dbReference>
<dbReference type="AlphaFoldDB" id="A0A0L8GAM1"/>
<sequence>MSASTEFDFRIARNDFGQVLQSLLTKNLLSQCIPHVQSYHGNDSEKKLALDQALRDIVRIVITEEMGCSVYREVITAAIEAANQDVCSASTPFVLLSDVFDMIILEQCEDIFNLVEEKVSTWKSDTFYDAGKNYLLRMCNDLLRRLSKSQNTVFCGRIQLFLSRLFPLSEKSALNLMSQFNLDNITVYNTNREESRLKNEVNEDRMEFDGEMEENNSNVPIDFNLYRKFWALQDFFRKPLLCYEKVAWLTFTSNANEVLTAFSSYKLDDMKSPRKKLNRSYLKETQTYFAKYLTSEKLLDLQLSDSNFRRYVLVQFLILVQYLNAPVKFKNANCVLSEEQNVWIKTTEEWVYQLLKETPPDGETFAKSILHILRREENWNAWKNEGCPLFERHGSAGDIRPKTKVKRKSVGSDLIASGGKLIKMGSPELTRLWNLCPDNTEACKSEKRVFLPTLEDFFADAIEQSDPEAMVEDEYKLVKDQVFQWKALRLLARRSPHFFTHAPQPAVELPVYLESMVTRLAKEMPPPHEEMKTEIGEEEDIKAPSPDDGEEIKNDGTDIPSSTWKFNNDFLQGGSTDDLPINKHQIHDVAEGLGHDWKKLAVELNFSDDVIAEFDSESHDVSQKALKMLTSWLQSNLAEFLQLDALPNANHSESVVGAFTCHPHENGHARNGVFHVPPAQEPAQGHRQRSRLKNLMCHSHKSQPMGTGNDLARKISCVARTSQSRGTGNDPARKISCVART</sequence>
<dbReference type="PROSITE" id="PS50017">
    <property type="entry name" value="DEATH_DOMAIN"/>
    <property type="match status" value="1"/>
</dbReference>
<dbReference type="InterPro" id="IPR000488">
    <property type="entry name" value="Death_dom"/>
</dbReference>
<proteinExistence type="predicted"/>
<dbReference type="STRING" id="37653.A0A0L8GAM1"/>
<evidence type="ECO:0000256" key="1">
    <source>
        <dbReference type="SAM" id="MobiDB-lite"/>
    </source>
</evidence>
<dbReference type="SUPFAM" id="SSF47986">
    <property type="entry name" value="DEATH domain"/>
    <property type="match status" value="1"/>
</dbReference>
<dbReference type="InterPro" id="IPR021861">
    <property type="entry name" value="THO_THOC1"/>
</dbReference>
<evidence type="ECO:0000259" key="2">
    <source>
        <dbReference type="PROSITE" id="PS50017"/>
    </source>
</evidence>
<dbReference type="InterPro" id="IPR011029">
    <property type="entry name" value="DEATH-like_dom_sf"/>
</dbReference>
<dbReference type="CDD" id="cd01670">
    <property type="entry name" value="Death"/>
    <property type="match status" value="1"/>
</dbReference>
<dbReference type="GO" id="GO:0007165">
    <property type="term" value="P:signal transduction"/>
    <property type="evidence" value="ECO:0007669"/>
    <property type="project" value="InterPro"/>
</dbReference>
<gene>
    <name evidence="3" type="ORF">OCBIM_22037023mg</name>
</gene>
<protein>
    <recommendedName>
        <fullName evidence="2">Death domain-containing protein</fullName>
    </recommendedName>
</protein>
<dbReference type="OrthoDB" id="10257415at2759"/>
<dbReference type="Gene3D" id="1.10.533.10">
    <property type="entry name" value="Death Domain, Fas"/>
    <property type="match status" value="1"/>
</dbReference>
<feature type="region of interest" description="Disordered" evidence="1">
    <location>
        <begin position="721"/>
        <end position="741"/>
    </location>
</feature>
<name>A0A0L8GAM1_OCTBM</name>
<evidence type="ECO:0000313" key="3">
    <source>
        <dbReference type="EMBL" id="KOF73958.1"/>
    </source>
</evidence>
<accession>A0A0L8GAM1</accession>
<dbReference type="EMBL" id="KQ422909">
    <property type="protein sequence ID" value="KOF73958.1"/>
    <property type="molecule type" value="Genomic_DNA"/>
</dbReference>
<dbReference type="PANTHER" id="PTHR13265:SF0">
    <property type="entry name" value="HPR1"/>
    <property type="match status" value="1"/>
</dbReference>
<organism evidence="3">
    <name type="scientific">Octopus bimaculoides</name>
    <name type="common">California two-spotted octopus</name>
    <dbReference type="NCBI Taxonomy" id="37653"/>
    <lineage>
        <taxon>Eukaryota</taxon>
        <taxon>Metazoa</taxon>
        <taxon>Spiralia</taxon>
        <taxon>Lophotrochozoa</taxon>
        <taxon>Mollusca</taxon>
        <taxon>Cephalopoda</taxon>
        <taxon>Coleoidea</taxon>
        <taxon>Octopodiformes</taxon>
        <taxon>Octopoda</taxon>
        <taxon>Incirrata</taxon>
        <taxon>Octopodidae</taxon>
        <taxon>Octopus</taxon>
    </lineage>
</organism>
<dbReference type="PANTHER" id="PTHR13265">
    <property type="entry name" value="THO COMPLEX SUBUNIT 1"/>
    <property type="match status" value="1"/>
</dbReference>
<feature type="compositionally biased region" description="Basic and acidic residues" evidence="1">
    <location>
        <begin position="524"/>
        <end position="535"/>
    </location>
</feature>
<feature type="domain" description="Death" evidence="2">
    <location>
        <begin position="582"/>
        <end position="646"/>
    </location>
</feature>
<dbReference type="Pfam" id="PF11957">
    <property type="entry name" value="efThoc1"/>
    <property type="match status" value="1"/>
</dbReference>
<dbReference type="Pfam" id="PF00531">
    <property type="entry name" value="Death"/>
    <property type="match status" value="1"/>
</dbReference>
<reference evidence="3" key="1">
    <citation type="submission" date="2015-07" db="EMBL/GenBank/DDBJ databases">
        <title>MeaNS - Measles Nucleotide Surveillance Program.</title>
        <authorList>
            <person name="Tran T."/>
            <person name="Druce J."/>
        </authorList>
    </citation>
    <scope>NUCLEOTIDE SEQUENCE</scope>
    <source>
        <strain evidence="3">UCB-OBI-ISO-001</strain>
        <tissue evidence="3">Gonad</tissue>
    </source>
</reference>